<evidence type="ECO:0000313" key="1">
    <source>
        <dbReference type="EMBL" id="KXT06343.1"/>
    </source>
</evidence>
<organism evidence="1 2">
    <name type="scientific">Pseudocercospora eumusae</name>
    <dbReference type="NCBI Taxonomy" id="321146"/>
    <lineage>
        <taxon>Eukaryota</taxon>
        <taxon>Fungi</taxon>
        <taxon>Dikarya</taxon>
        <taxon>Ascomycota</taxon>
        <taxon>Pezizomycotina</taxon>
        <taxon>Dothideomycetes</taxon>
        <taxon>Dothideomycetidae</taxon>
        <taxon>Mycosphaerellales</taxon>
        <taxon>Mycosphaerellaceae</taxon>
        <taxon>Pseudocercospora</taxon>
    </lineage>
</organism>
<evidence type="ECO:0000313" key="2">
    <source>
        <dbReference type="Proteomes" id="UP000070133"/>
    </source>
</evidence>
<name>A0A139HVF3_9PEZI</name>
<keyword evidence="2" id="KW-1185">Reference proteome</keyword>
<proteinExistence type="predicted"/>
<dbReference type="AlphaFoldDB" id="A0A139HVF3"/>
<dbReference type="Proteomes" id="UP000070133">
    <property type="component" value="Unassembled WGS sequence"/>
</dbReference>
<dbReference type="OrthoDB" id="329835at2759"/>
<comment type="caution">
    <text evidence="1">The sequence shown here is derived from an EMBL/GenBank/DDBJ whole genome shotgun (WGS) entry which is preliminary data.</text>
</comment>
<reference evidence="1 2" key="1">
    <citation type="submission" date="2015-07" db="EMBL/GenBank/DDBJ databases">
        <title>Comparative genomics of the Sigatoka disease complex on banana suggests a link between parallel evolutionary changes in Pseudocercospora fijiensis and Pseudocercospora eumusae and increased virulence on the banana host.</title>
        <authorList>
            <person name="Chang T.-C."/>
            <person name="Salvucci A."/>
            <person name="Crous P.W."/>
            <person name="Stergiopoulos I."/>
        </authorList>
    </citation>
    <scope>NUCLEOTIDE SEQUENCE [LARGE SCALE GENOMIC DNA]</scope>
    <source>
        <strain evidence="1 2">CBS 114824</strain>
    </source>
</reference>
<sequence>MPWTHALRDAGFTGEVVFNHSDKLASQALIVAQPNDPDTHSPKRVTLLISQEQSSVSTDLAKIFTEHGISTDLCTLDQIPPPDSVIISLLDADQPFVYNINEERWQKLTTFISLLPSQQRLIWLTKSSDAKYSMVHGLARNIRFELGLDFATLDIDFHSMYLRILTCYRRLCKSIAVIRKLPIVSAT</sequence>
<accession>A0A139HVF3</accession>
<dbReference type="STRING" id="321146.A0A139HVF3"/>
<protein>
    <submittedName>
        <fullName evidence="1">Uncharacterized protein</fullName>
    </submittedName>
</protein>
<dbReference type="EMBL" id="LFZN01000007">
    <property type="protein sequence ID" value="KXT06343.1"/>
    <property type="molecule type" value="Genomic_DNA"/>
</dbReference>
<gene>
    <name evidence="1" type="ORF">AC578_9144</name>
</gene>